<proteinExistence type="predicted"/>
<dbReference type="AlphaFoldDB" id="G6FPU4"/>
<evidence type="ECO:0000313" key="2">
    <source>
        <dbReference type="Proteomes" id="UP000004344"/>
    </source>
</evidence>
<dbReference type="Proteomes" id="UP000004344">
    <property type="component" value="Unassembled WGS sequence"/>
</dbReference>
<protein>
    <submittedName>
        <fullName evidence="1">Uncharacterized protein</fullName>
    </submittedName>
</protein>
<gene>
    <name evidence="1" type="ORF">FJSC11DRAFT_0874</name>
</gene>
<name>G6FPU4_9CYAN</name>
<sequence>MSMIFMAAFLVSLLTLSGWVAIAYLFPNNDSHD</sequence>
<comment type="caution">
    <text evidence="1">The sequence shown here is derived from an EMBL/GenBank/DDBJ whole genome shotgun (WGS) entry which is preliminary data.</text>
</comment>
<organism evidence="1 2">
    <name type="scientific">Fischerella thermalis JSC-11</name>
    <dbReference type="NCBI Taxonomy" id="741277"/>
    <lineage>
        <taxon>Bacteria</taxon>
        <taxon>Bacillati</taxon>
        <taxon>Cyanobacteriota</taxon>
        <taxon>Cyanophyceae</taxon>
        <taxon>Nostocales</taxon>
        <taxon>Hapalosiphonaceae</taxon>
        <taxon>Fischerella</taxon>
    </lineage>
</organism>
<reference evidence="1 2" key="1">
    <citation type="submission" date="2011-09" db="EMBL/GenBank/DDBJ databases">
        <title>The draft genome of Fischerella sp. JSC-11.</title>
        <authorList>
            <consortium name="US DOE Joint Genome Institute (JGI-PGF)"/>
            <person name="Lucas S."/>
            <person name="Han J."/>
            <person name="Lapidus A."/>
            <person name="Cheng J.-F."/>
            <person name="Goodwin L."/>
            <person name="Pitluck S."/>
            <person name="Peters L."/>
            <person name="Land M.L."/>
            <person name="Hauser L."/>
            <person name="Sarkisova S."/>
            <person name="Bryant D.A."/>
            <person name="Brown I."/>
            <person name="Woyke T.J."/>
        </authorList>
    </citation>
    <scope>NUCLEOTIDE SEQUENCE [LARGE SCALE GENOMIC DNA]</scope>
    <source>
        <strain evidence="1 2">JSC-11</strain>
    </source>
</reference>
<evidence type="ECO:0000313" key="1">
    <source>
        <dbReference type="EMBL" id="EHC18894.1"/>
    </source>
</evidence>
<keyword evidence="2" id="KW-1185">Reference proteome</keyword>
<dbReference type="EMBL" id="AGIZ01000002">
    <property type="protein sequence ID" value="EHC18894.1"/>
    <property type="molecule type" value="Genomic_DNA"/>
</dbReference>
<accession>G6FPU4</accession>